<comment type="caution">
    <text evidence="6">The sequence shown here is derived from an EMBL/GenBank/DDBJ whole genome shotgun (WGS) entry which is preliminary data.</text>
</comment>
<dbReference type="PANTHER" id="PTHR42978:SF3">
    <property type="entry name" value="BLR3078 PROTEIN"/>
    <property type="match status" value="1"/>
</dbReference>
<dbReference type="CDD" id="cd07742">
    <property type="entry name" value="metallo-hydrolase-like_MBL-fold"/>
    <property type="match status" value="1"/>
</dbReference>
<evidence type="ECO:0000256" key="1">
    <source>
        <dbReference type="ARBA" id="ARBA00007749"/>
    </source>
</evidence>
<accession>A0ABW0BDW8</accession>
<keyword evidence="2" id="KW-0479">Metal-binding</keyword>
<evidence type="ECO:0000313" key="6">
    <source>
        <dbReference type="EMBL" id="MFC5175444.1"/>
    </source>
</evidence>
<dbReference type="Pfam" id="PF00753">
    <property type="entry name" value="Lactamase_B"/>
    <property type="match status" value="1"/>
</dbReference>
<comment type="similarity">
    <text evidence="1">Belongs to the metallo-beta-lactamase superfamily.</text>
</comment>
<dbReference type="PANTHER" id="PTHR42978">
    <property type="entry name" value="QUORUM-QUENCHING LACTONASE YTNP-RELATED-RELATED"/>
    <property type="match status" value="1"/>
</dbReference>
<dbReference type="SMART" id="SM00849">
    <property type="entry name" value="Lactamase_B"/>
    <property type="match status" value="1"/>
</dbReference>
<reference evidence="7" key="1">
    <citation type="journal article" date="2019" name="Int. J. Syst. Evol. Microbiol.">
        <title>The Global Catalogue of Microorganisms (GCM) 10K type strain sequencing project: providing services to taxonomists for standard genome sequencing and annotation.</title>
        <authorList>
            <consortium name="The Broad Institute Genomics Platform"/>
            <consortium name="The Broad Institute Genome Sequencing Center for Infectious Disease"/>
            <person name="Wu L."/>
            <person name="Ma J."/>
        </authorList>
    </citation>
    <scope>NUCLEOTIDE SEQUENCE [LARGE SCALE GENOMIC DNA]</scope>
    <source>
        <strain evidence="7">DFY41</strain>
    </source>
</reference>
<dbReference type="RefSeq" id="WP_378586215.1">
    <property type="nucleotide sequence ID" value="NZ_JBHSKD010000002.1"/>
</dbReference>
<keyword evidence="3" id="KW-0378">Hydrolase</keyword>
<dbReference type="Proteomes" id="UP001596087">
    <property type="component" value="Unassembled WGS sequence"/>
</dbReference>
<dbReference type="Gene3D" id="3.60.15.10">
    <property type="entry name" value="Ribonuclease Z/Hydroxyacylglutathione hydrolase-like"/>
    <property type="match status" value="1"/>
</dbReference>
<feature type="domain" description="Metallo-beta-lactamase" evidence="5">
    <location>
        <begin position="32"/>
        <end position="259"/>
    </location>
</feature>
<dbReference type="InterPro" id="IPR036866">
    <property type="entry name" value="RibonucZ/Hydroxyglut_hydro"/>
</dbReference>
<proteinExistence type="inferred from homology"/>
<organism evidence="6 7">
    <name type="scientific">Nocardioides taihuensis</name>
    <dbReference type="NCBI Taxonomy" id="1835606"/>
    <lineage>
        <taxon>Bacteria</taxon>
        <taxon>Bacillati</taxon>
        <taxon>Actinomycetota</taxon>
        <taxon>Actinomycetes</taxon>
        <taxon>Propionibacteriales</taxon>
        <taxon>Nocardioidaceae</taxon>
        <taxon>Nocardioides</taxon>
    </lineage>
</organism>
<keyword evidence="7" id="KW-1185">Reference proteome</keyword>
<gene>
    <name evidence="6" type="ORF">ACFPGP_02090</name>
</gene>
<dbReference type="InterPro" id="IPR001279">
    <property type="entry name" value="Metallo-B-lactamas"/>
</dbReference>
<evidence type="ECO:0000313" key="7">
    <source>
        <dbReference type="Proteomes" id="UP001596087"/>
    </source>
</evidence>
<sequence>MSLTPTRIHHLTCATLCPSLRRVPGLVPDQLVAHVLLLETAEGLVLVDSGFGTDDVAQGGRRLGRAFVAGVGPRLDLAQTALHQVRALGHDPADVRHVVLTHLDLDHAGGLADFPDAQVHLHRAELAAALNPRLRERQRYVAAQWEHGPRWQPHDAGGEDWCGFTAVRAVGDDVLLVPLPGHTRGHSGVAVRRPSGGWFLHAGDAYFFHGDKKRPRSCPPGLRSFQVMVQADRTARLVNLERLQELHATRDDVTVFCAHDRAEFLALEGVTD</sequence>
<dbReference type="EMBL" id="JBHSKD010000002">
    <property type="protein sequence ID" value="MFC5175444.1"/>
    <property type="molecule type" value="Genomic_DNA"/>
</dbReference>
<protein>
    <submittedName>
        <fullName evidence="6">MBL fold metallo-hydrolase</fullName>
    </submittedName>
</protein>
<evidence type="ECO:0000256" key="3">
    <source>
        <dbReference type="ARBA" id="ARBA00022801"/>
    </source>
</evidence>
<dbReference type="SUPFAM" id="SSF56281">
    <property type="entry name" value="Metallo-hydrolase/oxidoreductase"/>
    <property type="match status" value="1"/>
</dbReference>
<evidence type="ECO:0000256" key="4">
    <source>
        <dbReference type="ARBA" id="ARBA00022833"/>
    </source>
</evidence>
<evidence type="ECO:0000259" key="5">
    <source>
        <dbReference type="SMART" id="SM00849"/>
    </source>
</evidence>
<dbReference type="InterPro" id="IPR051013">
    <property type="entry name" value="MBL_superfamily_lactonases"/>
</dbReference>
<name>A0ABW0BDW8_9ACTN</name>
<keyword evidence="4" id="KW-0862">Zinc</keyword>
<evidence type="ECO:0000256" key="2">
    <source>
        <dbReference type="ARBA" id="ARBA00022723"/>
    </source>
</evidence>